<dbReference type="Pfam" id="PF00400">
    <property type="entry name" value="WD40"/>
    <property type="match status" value="3"/>
</dbReference>
<evidence type="ECO:0000313" key="10">
    <source>
        <dbReference type="Proteomes" id="UP000078559"/>
    </source>
</evidence>
<dbReference type="InterPro" id="IPR015943">
    <property type="entry name" value="WD40/YVTN_repeat-like_dom_sf"/>
</dbReference>
<dbReference type="Proteomes" id="UP000078559">
    <property type="component" value="Chromosome 5"/>
</dbReference>
<evidence type="ECO:0000256" key="2">
    <source>
        <dbReference type="ARBA" id="ARBA00022737"/>
    </source>
</evidence>
<feature type="region of interest" description="Disordered" evidence="7">
    <location>
        <begin position="534"/>
        <end position="569"/>
    </location>
</feature>
<dbReference type="SMR" id="A0A194W1X0"/>
<organism evidence="9 10">
    <name type="scientific">Cytospora mali</name>
    <name type="common">Apple Valsa canker fungus</name>
    <name type="synonym">Valsa mali</name>
    <dbReference type="NCBI Taxonomy" id="578113"/>
    <lineage>
        <taxon>Eukaryota</taxon>
        <taxon>Fungi</taxon>
        <taxon>Dikarya</taxon>
        <taxon>Ascomycota</taxon>
        <taxon>Pezizomycotina</taxon>
        <taxon>Sordariomycetes</taxon>
        <taxon>Sordariomycetidae</taxon>
        <taxon>Diaporthales</taxon>
        <taxon>Cytosporaceae</taxon>
        <taxon>Cytospora</taxon>
    </lineage>
</organism>
<feature type="compositionally biased region" description="Polar residues" evidence="7">
    <location>
        <begin position="83"/>
        <end position="92"/>
    </location>
</feature>
<dbReference type="Gene3D" id="2.130.10.10">
    <property type="entry name" value="YVTN repeat-like/Quinoprotein amine dehydrogenase"/>
    <property type="match status" value="1"/>
</dbReference>
<dbReference type="InterPro" id="IPR036322">
    <property type="entry name" value="WD40_repeat_dom_sf"/>
</dbReference>
<sequence>MANSSLISALSVLPPPPRYPTQAAYNAAVGAGHIPPMIETNNILSNPEDQFLVGEGTYVLKEDLHLATPPPHPSEAPILNPNPLATNPQPATAGTRLSLLNLDARPAAFQYRGMSVTSLGHASIQEHPNEDNSRDPTLSGSEGRANSSDAPVSLGSAPAFGEGTALLAAQNPKDASKRKKPKNNMTKSNSSFISRVIVHETLSKRMQERPSDGLYVFANINRAFQWLDLSASNKADYMTKILFTKAHCLCHDVNQVTRSANHIDVIMGFSTGEIIWWEATSQRYARLNKNGVINGTPVAQIKWIPGSENLFLAAHMDGSLVVYDKEKEDAIFSPEQEGKDDGDAEATNGANGAGSSKNGIQVHKSVNSKNQKFNPVAAWKLSNQRINAFAFSPDNRHLAVVSEDGSLRIIDYLKEQLLDHFYSYYGGLICVCWSPDGKYVLTGGQDDLISIWHVPGSTLIARCQGHHSWVTSVAFDPWRCDDKNYRFGSVGEDRRLCLWDFSVGMLHRPRGGAGAGAASVRQRGSIASRLTASQLTRAETQGTAASRMRSNSAVSGDEEDGFTGPHPVEPRANTAILPPVLTKVVDADPLCWLEFTHEAIMTSCKSVAGIDYLVHPQILVLTALVQSIALTANAIHQGSVEESVRADQIIPVVVLSEDEINAGPENLWDTLHYLVDHDDVCTDEFTGIIVVKPSTSGAASREVLDNYTSDSYLDRFSSIYHMAGGHVSSQEEPKEMPSGPYFLSGPNLHQAWRLYPDDLEAFTFGLLPDDLYDPQRFQAVTSQSSDGFSKTIPVPSRFYHFPSPDKPLAGARISLKDTFDTEGAKTTLSSRAWTELYPAANASAAYVRKLLDLGAVIVGKTKTSQFATGKEWVDVQSPVNPRGDRYQESSGSSTGAAASLAGYEWLDYAVGGDSAGSIGESAAYHGLHAIRPTLGSASLEGVRVNSPRYDTVGLFGRNLKDLVHVAKHSLDVPNGDIAPPRRIIYPTDFFPLPDPNHQKLVEEFVEKLEGHLGAPQIKVSLAQLWQDKPPSGSSTAGESLQDYMKKAPFWSLCCEYYHASDQFRSDYHDEFGREPFVEATPTFYWGIGANVTEDEYDIYVNQMETFRTWFDGTVMPLSHEQSVDAVMALPCGPEGPNYRDALPDEPTVLEGIDSKLLPPILGAPHVVVPWSDLALLRLAGETLRTAGWHTEVDTGRFTFPVGNNSRHVKDDGDGSDQGAGRVEPHASGVMGSVVEGISDEL</sequence>
<dbReference type="SUPFAM" id="SSF50978">
    <property type="entry name" value="WD40 repeat-like"/>
    <property type="match status" value="1"/>
</dbReference>
<evidence type="ECO:0000313" key="9">
    <source>
        <dbReference type="EMBL" id="KUI70025.1"/>
    </source>
</evidence>
<keyword evidence="1 6" id="KW-0853">WD repeat</keyword>
<dbReference type="PROSITE" id="PS50294">
    <property type="entry name" value="WD_REPEATS_REGION"/>
    <property type="match status" value="1"/>
</dbReference>
<keyword evidence="10" id="KW-1185">Reference proteome</keyword>
<dbReference type="PANTHER" id="PTHR14107:SF16">
    <property type="entry name" value="AT02583P"/>
    <property type="match status" value="1"/>
</dbReference>
<gene>
    <name evidence="9" type="ORF">VM1G_05101</name>
</gene>
<evidence type="ECO:0000256" key="6">
    <source>
        <dbReference type="PROSITE-ProRule" id="PRU00221"/>
    </source>
</evidence>
<feature type="compositionally biased region" description="Polar residues" evidence="7">
    <location>
        <begin position="135"/>
        <end position="150"/>
    </location>
</feature>
<feature type="region of interest" description="Disordered" evidence="7">
    <location>
        <begin position="168"/>
        <end position="187"/>
    </location>
</feature>
<dbReference type="SUPFAM" id="SSF75304">
    <property type="entry name" value="Amidase signature (AS) enzymes"/>
    <property type="match status" value="1"/>
</dbReference>
<dbReference type="GO" id="GO:0005634">
    <property type="term" value="C:nucleus"/>
    <property type="evidence" value="ECO:0007669"/>
    <property type="project" value="TreeGrafter"/>
</dbReference>
<dbReference type="Pfam" id="PF01425">
    <property type="entry name" value="Amidase"/>
    <property type="match status" value="1"/>
</dbReference>
<dbReference type="GO" id="GO:0032153">
    <property type="term" value="C:cell division site"/>
    <property type="evidence" value="ECO:0007669"/>
    <property type="project" value="TreeGrafter"/>
</dbReference>
<evidence type="ECO:0000256" key="7">
    <source>
        <dbReference type="SAM" id="MobiDB-lite"/>
    </source>
</evidence>
<evidence type="ECO:0000256" key="4">
    <source>
        <dbReference type="ARBA" id="ARBA00038107"/>
    </source>
</evidence>
<evidence type="ECO:0000256" key="3">
    <source>
        <dbReference type="ARBA" id="ARBA00037241"/>
    </source>
</evidence>
<dbReference type="OrthoDB" id="3367at2759"/>
<dbReference type="InterPro" id="IPR036928">
    <property type="entry name" value="AS_sf"/>
</dbReference>
<evidence type="ECO:0000256" key="5">
    <source>
        <dbReference type="ARBA" id="ARBA00038682"/>
    </source>
</evidence>
<dbReference type="PANTHER" id="PTHR14107">
    <property type="entry name" value="WD REPEAT PROTEIN"/>
    <property type="match status" value="1"/>
</dbReference>
<name>A0A194W1X0_CYTMA</name>
<evidence type="ECO:0000256" key="1">
    <source>
        <dbReference type="ARBA" id="ARBA00022574"/>
    </source>
</evidence>
<dbReference type="EMBL" id="CM003102">
    <property type="protein sequence ID" value="KUI70025.1"/>
    <property type="molecule type" value="Genomic_DNA"/>
</dbReference>
<feature type="compositionally biased region" description="Low complexity" evidence="7">
    <location>
        <begin position="345"/>
        <end position="354"/>
    </location>
</feature>
<dbReference type="InterPro" id="IPR023631">
    <property type="entry name" value="Amidase_dom"/>
</dbReference>
<comment type="function">
    <text evidence="3">Component of the regulatory network controlling carbon source utilization through ubiquitination and deubiquitination involving creA, creB, creC, creD and acrB. Required to prevent the proteolysis of the CreB deubiquitinating enzyme in the absence of carbon catabolite repression. CreB deubiquitinating enzyme stabilized in a complex with the CreC leads to the expression of genes such as those in the proline and quinate pathways.</text>
</comment>
<reference evidence="9" key="1">
    <citation type="submission" date="2014-12" db="EMBL/GenBank/DDBJ databases">
        <title>Genome Sequence of Valsa Canker Pathogens Uncovers a Specific Adaption of Colonization on Woody Bark.</title>
        <authorList>
            <person name="Yin Z."/>
            <person name="Liu H."/>
            <person name="Gao X."/>
            <person name="Li Z."/>
            <person name="Song N."/>
            <person name="Ke X."/>
            <person name="Dai Q."/>
            <person name="Wu Y."/>
            <person name="Sun Y."/>
            <person name="Xu J.-R."/>
            <person name="Kang Z.K."/>
            <person name="Wang L."/>
            <person name="Huang L."/>
        </authorList>
    </citation>
    <scope>NUCLEOTIDE SEQUENCE [LARGE SCALE GENOMIC DNA]</scope>
    <source>
        <strain evidence="9">03-8</strain>
    </source>
</reference>
<comment type="similarity">
    <text evidence="4">Belongs to the WD repeat creC family.</text>
</comment>
<dbReference type="GO" id="GO:0045013">
    <property type="term" value="P:carbon catabolite repression of transcription"/>
    <property type="evidence" value="ECO:0007669"/>
    <property type="project" value="TreeGrafter"/>
</dbReference>
<feature type="region of interest" description="Disordered" evidence="7">
    <location>
        <begin position="1201"/>
        <end position="1241"/>
    </location>
</feature>
<dbReference type="Gene3D" id="3.90.1300.10">
    <property type="entry name" value="Amidase signature (AS) domain"/>
    <property type="match status" value="1"/>
</dbReference>
<dbReference type="SMART" id="SM00320">
    <property type="entry name" value="WD40"/>
    <property type="match status" value="4"/>
</dbReference>
<dbReference type="AlphaFoldDB" id="A0A194W1X0"/>
<dbReference type="InterPro" id="IPR051362">
    <property type="entry name" value="WD_repeat_creC_regulators"/>
</dbReference>
<comment type="subunit">
    <text evidence="5">Interacts with creB.</text>
</comment>
<accession>A0A194W1X0</accession>
<dbReference type="InterPro" id="IPR001680">
    <property type="entry name" value="WD40_rpt"/>
</dbReference>
<feature type="compositionally biased region" description="Polar residues" evidence="7">
    <location>
        <begin position="534"/>
        <end position="554"/>
    </location>
</feature>
<dbReference type="PROSITE" id="PS50082">
    <property type="entry name" value="WD_REPEATS_2"/>
    <property type="match status" value="1"/>
</dbReference>
<feature type="region of interest" description="Disordered" evidence="7">
    <location>
        <begin position="73"/>
        <end position="92"/>
    </location>
</feature>
<keyword evidence="2" id="KW-0677">Repeat</keyword>
<feature type="region of interest" description="Disordered" evidence="7">
    <location>
        <begin position="125"/>
        <end position="155"/>
    </location>
</feature>
<evidence type="ECO:0000259" key="8">
    <source>
        <dbReference type="Pfam" id="PF01425"/>
    </source>
</evidence>
<proteinExistence type="inferred from homology"/>
<dbReference type="GO" id="GO:0051286">
    <property type="term" value="C:cell tip"/>
    <property type="evidence" value="ECO:0007669"/>
    <property type="project" value="TreeGrafter"/>
</dbReference>
<feature type="domain" description="Amidase" evidence="8">
    <location>
        <begin position="804"/>
        <end position="968"/>
    </location>
</feature>
<feature type="repeat" description="WD" evidence="6">
    <location>
        <begin position="421"/>
        <end position="462"/>
    </location>
</feature>
<protein>
    <submittedName>
        <fullName evidence="9">Catabolite repression protein creC</fullName>
    </submittedName>
</protein>
<feature type="region of interest" description="Disordered" evidence="7">
    <location>
        <begin position="333"/>
        <end position="360"/>
    </location>
</feature>